<dbReference type="AlphaFoldDB" id="A0A0L0G635"/>
<dbReference type="RefSeq" id="XP_014157575.1">
    <property type="nucleotide sequence ID" value="XM_014302100.1"/>
</dbReference>
<evidence type="ECO:0000313" key="3">
    <source>
        <dbReference type="Proteomes" id="UP000054560"/>
    </source>
</evidence>
<organism evidence="2 3">
    <name type="scientific">Sphaeroforma arctica JP610</name>
    <dbReference type="NCBI Taxonomy" id="667725"/>
    <lineage>
        <taxon>Eukaryota</taxon>
        <taxon>Ichthyosporea</taxon>
        <taxon>Ichthyophonida</taxon>
        <taxon>Sphaeroforma</taxon>
    </lineage>
</organism>
<evidence type="ECO:0000313" key="2">
    <source>
        <dbReference type="EMBL" id="KNC83673.1"/>
    </source>
</evidence>
<reference evidence="2 3" key="1">
    <citation type="submission" date="2011-02" db="EMBL/GenBank/DDBJ databases">
        <title>The Genome Sequence of Sphaeroforma arctica JP610.</title>
        <authorList>
            <consortium name="The Broad Institute Genome Sequencing Platform"/>
            <person name="Russ C."/>
            <person name="Cuomo C."/>
            <person name="Young S.K."/>
            <person name="Zeng Q."/>
            <person name="Gargeya S."/>
            <person name="Alvarado L."/>
            <person name="Berlin A."/>
            <person name="Chapman S.B."/>
            <person name="Chen Z."/>
            <person name="Freedman E."/>
            <person name="Gellesch M."/>
            <person name="Goldberg J."/>
            <person name="Griggs A."/>
            <person name="Gujja S."/>
            <person name="Heilman E."/>
            <person name="Heiman D."/>
            <person name="Howarth C."/>
            <person name="Mehta T."/>
            <person name="Neiman D."/>
            <person name="Pearson M."/>
            <person name="Roberts A."/>
            <person name="Saif S."/>
            <person name="Shea T."/>
            <person name="Shenoy N."/>
            <person name="Sisk P."/>
            <person name="Stolte C."/>
            <person name="Sykes S."/>
            <person name="White J."/>
            <person name="Yandava C."/>
            <person name="Burger G."/>
            <person name="Gray M.W."/>
            <person name="Holland P.W.H."/>
            <person name="King N."/>
            <person name="Lang F.B.F."/>
            <person name="Roger A.J."/>
            <person name="Ruiz-Trillo I."/>
            <person name="Haas B."/>
            <person name="Nusbaum C."/>
            <person name="Birren B."/>
        </authorList>
    </citation>
    <scope>NUCLEOTIDE SEQUENCE [LARGE SCALE GENOMIC DNA]</scope>
    <source>
        <strain evidence="2 3">JP610</strain>
    </source>
</reference>
<evidence type="ECO:0000256" key="1">
    <source>
        <dbReference type="SAM" id="MobiDB-lite"/>
    </source>
</evidence>
<protein>
    <submittedName>
        <fullName evidence="2">Uncharacterized protein</fullName>
    </submittedName>
</protein>
<dbReference type="EMBL" id="KQ241816">
    <property type="protein sequence ID" value="KNC83673.1"/>
    <property type="molecule type" value="Genomic_DNA"/>
</dbReference>
<keyword evidence="3" id="KW-1185">Reference proteome</keyword>
<accession>A0A0L0G635</accession>
<proteinExistence type="predicted"/>
<feature type="region of interest" description="Disordered" evidence="1">
    <location>
        <begin position="27"/>
        <end position="57"/>
    </location>
</feature>
<dbReference type="Proteomes" id="UP000054560">
    <property type="component" value="Unassembled WGS sequence"/>
</dbReference>
<gene>
    <name evidence="2" type="ORF">SARC_04071</name>
</gene>
<sequence length="139" mass="15367">MALSSAPALSAVLRDCCDEFTFYENEPTRTRTPARQHAGNVQMGGAAGTRRKLDRDRHKRVPAIAAGEYNLAGRKRSSSKSYHCERAVHQVRHCEGGGCVRDSDATHTVLDQLNTVSYNYKTEKDEAHVGFIEDDISDG</sequence>
<dbReference type="GeneID" id="25904575"/>
<name>A0A0L0G635_9EUKA</name>